<dbReference type="EMBL" id="LR134238">
    <property type="protein sequence ID" value="VED12078.1"/>
    <property type="molecule type" value="Genomic_DNA"/>
</dbReference>
<dbReference type="Proteomes" id="UP000271797">
    <property type="component" value="Chromosome"/>
</dbReference>
<protein>
    <submittedName>
        <fullName evidence="1">YaeQ family protein</fullName>
    </submittedName>
</protein>
<dbReference type="Pfam" id="PF07152">
    <property type="entry name" value="YaeQ"/>
    <property type="match status" value="1"/>
</dbReference>
<reference evidence="1 2" key="1">
    <citation type="submission" date="2018-12" db="EMBL/GenBank/DDBJ databases">
        <authorList>
            <consortium name="Pathogen Informatics"/>
        </authorList>
    </citation>
    <scope>NUCLEOTIDE SEQUENCE [LARGE SCALE GENOMIC DNA]</scope>
    <source>
        <strain evidence="1 2">NCTC9044</strain>
    </source>
</reference>
<sequence>MLRLLAWLKYADERLQFTRGLCADDEPEAWRA</sequence>
<dbReference type="InterPro" id="IPR038590">
    <property type="entry name" value="YaeQ_sf"/>
</dbReference>
<evidence type="ECO:0000313" key="1">
    <source>
        <dbReference type="EMBL" id="VED12078.1"/>
    </source>
</evidence>
<evidence type="ECO:0000313" key="2">
    <source>
        <dbReference type="Proteomes" id="UP000271797"/>
    </source>
</evidence>
<dbReference type="Gene3D" id="3.10.640.10">
    <property type="entry name" value="Restriction endonuclease-like alpha-beta roll domain"/>
    <property type="match status" value="1"/>
</dbReference>
<organism evidence="1 2">
    <name type="scientific">Escherichia coli</name>
    <dbReference type="NCBI Taxonomy" id="562"/>
    <lineage>
        <taxon>Bacteria</taxon>
        <taxon>Pseudomonadati</taxon>
        <taxon>Pseudomonadota</taxon>
        <taxon>Gammaproteobacteria</taxon>
        <taxon>Enterobacterales</taxon>
        <taxon>Enterobacteriaceae</taxon>
        <taxon>Escherichia</taxon>
    </lineage>
</organism>
<proteinExistence type="predicted"/>
<dbReference type="InterPro" id="IPR009822">
    <property type="entry name" value="YaeQ"/>
</dbReference>
<dbReference type="AlphaFoldDB" id="A0A447XA29"/>
<dbReference type="SUPFAM" id="SSF52980">
    <property type="entry name" value="Restriction endonuclease-like"/>
    <property type="match status" value="1"/>
</dbReference>
<dbReference type="InterPro" id="IPR011335">
    <property type="entry name" value="Restrct_endonuc-II-like"/>
</dbReference>
<gene>
    <name evidence="1" type="primary">yaeQ_1</name>
    <name evidence="1" type="ORF">NCTC9044_03216</name>
</gene>
<name>A0A447XA29_ECOLX</name>
<accession>A0A447XA29</accession>